<reference evidence="9 10" key="1">
    <citation type="submission" date="2014-03" db="EMBL/GenBank/DDBJ databases">
        <title>Genomics of Bifidobacteria.</title>
        <authorList>
            <person name="Ventura M."/>
            <person name="Milani C."/>
            <person name="Lugli G.A."/>
        </authorList>
    </citation>
    <scope>NUCLEOTIDE SEQUENCE [LARGE SCALE GENOMIC DNA]</scope>
    <source>
        <strain evidence="9 10">JCM 13495</strain>
    </source>
</reference>
<dbReference type="InterPro" id="IPR000805">
    <property type="entry name" value="Glyco_hydro_26"/>
</dbReference>
<dbReference type="Gene3D" id="2.60.120.430">
    <property type="entry name" value="Galactose-binding lectin"/>
    <property type="match status" value="1"/>
</dbReference>
<keyword evidence="3 4" id="KW-0326">Glycosidase</keyword>
<dbReference type="RefSeq" id="WP_044259768.1">
    <property type="nucleotide sequence ID" value="NZ_JGZU01000018.1"/>
</dbReference>
<dbReference type="Pfam" id="PF02156">
    <property type="entry name" value="Glyco_hydro_26"/>
    <property type="match status" value="1"/>
</dbReference>
<dbReference type="SUPFAM" id="SSF51445">
    <property type="entry name" value="(Trans)glycosidases"/>
    <property type="match status" value="1"/>
</dbReference>
<evidence type="ECO:0000313" key="10">
    <source>
        <dbReference type="Proteomes" id="UP000029080"/>
    </source>
</evidence>
<evidence type="ECO:0000256" key="2">
    <source>
        <dbReference type="ARBA" id="ARBA00022801"/>
    </source>
</evidence>
<proteinExistence type="inferred from homology"/>
<feature type="active site" description="Proton donor" evidence="4">
    <location>
        <position position="204"/>
    </location>
</feature>
<keyword evidence="6" id="KW-0472">Membrane</keyword>
<dbReference type="eggNOG" id="COG4124">
    <property type="taxonomic scope" value="Bacteria"/>
</dbReference>
<keyword evidence="7" id="KW-0732">Signal</keyword>
<keyword evidence="10" id="KW-1185">Reference proteome</keyword>
<feature type="active site" description="Nucleophile" evidence="4">
    <location>
        <position position="310"/>
    </location>
</feature>
<dbReference type="SUPFAM" id="SSF49785">
    <property type="entry name" value="Galactose-binding domain-like"/>
    <property type="match status" value="2"/>
</dbReference>
<dbReference type="Pfam" id="PF03425">
    <property type="entry name" value="CBM_11"/>
    <property type="match status" value="2"/>
</dbReference>
<comment type="caution">
    <text evidence="9">The sequence shown here is derived from an EMBL/GenBank/DDBJ whole genome shotgun (WGS) entry which is preliminary data.</text>
</comment>
<dbReference type="EC" id="3.2.1.78" evidence="9"/>
<evidence type="ECO:0000256" key="1">
    <source>
        <dbReference type="ARBA" id="ARBA00007754"/>
    </source>
</evidence>
<keyword evidence="6" id="KW-1133">Transmembrane helix</keyword>
<dbReference type="PRINTS" id="PR00739">
    <property type="entry name" value="GLHYDRLASE26"/>
</dbReference>
<dbReference type="Gene3D" id="2.60.40.10">
    <property type="entry name" value="Immunoglobulins"/>
    <property type="match status" value="1"/>
</dbReference>
<dbReference type="STRING" id="356829.BITS_1297"/>
<dbReference type="EMBL" id="JGZU01000018">
    <property type="protein sequence ID" value="KFJ04433.1"/>
    <property type="molecule type" value="Genomic_DNA"/>
</dbReference>
<feature type="region of interest" description="Disordered" evidence="5">
    <location>
        <begin position="697"/>
        <end position="716"/>
    </location>
</feature>
<protein>
    <submittedName>
        <fullName evidence="9">LPXTG-motif cell wall anchor domain protein</fullName>
        <ecNumber evidence="9">3.2.1.78</ecNumber>
    </submittedName>
</protein>
<dbReference type="GO" id="GO:0008810">
    <property type="term" value="F:cellulase activity"/>
    <property type="evidence" value="ECO:0007669"/>
    <property type="project" value="InterPro"/>
</dbReference>
<evidence type="ECO:0000256" key="5">
    <source>
        <dbReference type="SAM" id="MobiDB-lite"/>
    </source>
</evidence>
<feature type="domain" description="GH26" evidence="8">
    <location>
        <begin position="48"/>
        <end position="387"/>
    </location>
</feature>
<keyword evidence="6" id="KW-0812">Transmembrane</keyword>
<dbReference type="GO" id="GO:0016985">
    <property type="term" value="F:mannan endo-1,4-beta-mannosidase activity"/>
    <property type="evidence" value="ECO:0007669"/>
    <property type="project" value="UniProtKB-EC"/>
</dbReference>
<dbReference type="GO" id="GO:0006080">
    <property type="term" value="P:substituted mannan metabolic process"/>
    <property type="evidence" value="ECO:0007669"/>
    <property type="project" value="InterPro"/>
</dbReference>
<feature type="chain" id="PRO_5001820612" evidence="7">
    <location>
        <begin position="29"/>
        <end position="1016"/>
    </location>
</feature>
<feature type="transmembrane region" description="Helical" evidence="6">
    <location>
        <begin position="988"/>
        <end position="1008"/>
    </location>
</feature>
<dbReference type="Proteomes" id="UP000029080">
    <property type="component" value="Unassembled WGS sequence"/>
</dbReference>
<sequence>MKRRYLTALASGLALSVLFGSAALTASAAQDSAQQTSDVNISDAQATAETRALFANLRDTPTEHIRFGQQHATDEAIGADATQGDVFDMTGKYPAVFGFDAGLALRGDEKPGSGSDQSANATALANAIQDADSKGAIVTLSAHWYNPTTGGSFNDTTETVANILPGGSHSATFNAMLDGIAQTALQAKRSDGTLIPIIFRPLHENNGSWFWWGATHATAAEYKELYRYIVNYLRDIKGVHNLLYAYSPGGKFNGDSTDYLATYPGDQWVDVLGYDDYADDIPPWINAVVTDMTMVGNEAKSRGKIAAFTEFGRKNIPQSGKDYGNYDFYDALCKALIQSVPNIAYMMTWANFGGSGTSFQSYTPWKGSDGGSEFVAFANSDDSLMASPENVDYSATTSAVSRTGSARIVTPVTGSRITSTPLQIRVKVDDVQISSINMDTASVSIIHEGTTVASVPMTYSCNGYFNGTINLADYGIALDQTSLTLTPQFATLDGTAISPLIGESGSITVKLGDKPQDDANVIDTFDTYDSDEDLRNTYSPNNTTRANISLTNAPGKGEGQALQLNYDFPSYPGYNGFARAFSPQRDWSAYSAMSMVLQADGSNHKFVVQINAGGVTFEAYPSLQNTDSQELTLNFGDADGNGSDFSSASWDTANAGRKLNQQLLSNVGSFALYVNDNGAELPRSGALIIDSVSLTGERDPYSAEGTPTPTPSEDAEPINIDDFTSYTDTEELRSAWSNRSHTDVLSLAEGPSENEKSMRFSYDFSGGGWLDVARYLANDETLSNWSDQRTLSLDVQGDGSGNALSLQLGTSTGTYFQHDIKLDFTGWRHFDIALLDNAELTQTWPDNSNKGTPMTASDLVSMKEIVFASNQWNPETDDITFAVSNLKVSPNSGNAEDDSVAQGTLNQANANTDTGNASDVSITTEHEGKIAVAHEESDETQSADVTNLPASSCPIANTEISGDNGGQPQTTAKGKKQSTELAKTGSSIAGIAALALICAAVSVITVSARRLHMSDE</sequence>
<evidence type="ECO:0000256" key="3">
    <source>
        <dbReference type="ARBA" id="ARBA00023295"/>
    </source>
</evidence>
<dbReference type="OrthoDB" id="9816550at2"/>
<dbReference type="InterPro" id="IPR017853">
    <property type="entry name" value="GH"/>
</dbReference>
<dbReference type="InterPro" id="IPR022790">
    <property type="entry name" value="GH26_dom"/>
</dbReference>
<organism evidence="9 10">
    <name type="scientific">Bifidobacterium tsurumiense</name>
    <dbReference type="NCBI Taxonomy" id="356829"/>
    <lineage>
        <taxon>Bacteria</taxon>
        <taxon>Bacillati</taxon>
        <taxon>Actinomycetota</taxon>
        <taxon>Actinomycetes</taxon>
        <taxon>Bifidobacteriales</taxon>
        <taxon>Bifidobacteriaceae</taxon>
        <taxon>Bifidobacterium</taxon>
    </lineage>
</organism>
<dbReference type="AlphaFoldDB" id="A0A087E9I2"/>
<dbReference type="Gene3D" id="3.20.20.80">
    <property type="entry name" value="Glycosidases"/>
    <property type="match status" value="1"/>
</dbReference>
<dbReference type="InterPro" id="IPR008979">
    <property type="entry name" value="Galactose-bd-like_sf"/>
</dbReference>
<dbReference type="InterPro" id="IPR005087">
    <property type="entry name" value="CBM11"/>
</dbReference>
<dbReference type="PROSITE" id="PS51764">
    <property type="entry name" value="GH26"/>
    <property type="match status" value="1"/>
</dbReference>
<evidence type="ECO:0000313" key="9">
    <source>
        <dbReference type="EMBL" id="KFJ04433.1"/>
    </source>
</evidence>
<accession>A0A087E9I2</accession>
<comment type="similarity">
    <text evidence="1 4">Belongs to the glycosyl hydrolase 26 family.</text>
</comment>
<feature type="compositionally biased region" description="Polar residues" evidence="5">
    <location>
        <begin position="957"/>
        <end position="972"/>
    </location>
</feature>
<evidence type="ECO:0000256" key="6">
    <source>
        <dbReference type="SAM" id="Phobius"/>
    </source>
</evidence>
<feature type="signal peptide" evidence="7">
    <location>
        <begin position="1"/>
        <end position="28"/>
    </location>
</feature>
<evidence type="ECO:0000256" key="7">
    <source>
        <dbReference type="SAM" id="SignalP"/>
    </source>
</evidence>
<evidence type="ECO:0000256" key="4">
    <source>
        <dbReference type="PROSITE-ProRule" id="PRU01100"/>
    </source>
</evidence>
<gene>
    <name evidence="9" type="ORF">BITS_1297</name>
</gene>
<feature type="region of interest" description="Disordered" evidence="5">
    <location>
        <begin position="957"/>
        <end position="978"/>
    </location>
</feature>
<dbReference type="PANTHER" id="PTHR40079">
    <property type="entry name" value="MANNAN ENDO-1,4-BETA-MANNOSIDASE E-RELATED"/>
    <property type="match status" value="1"/>
</dbReference>
<dbReference type="PANTHER" id="PTHR40079:SF4">
    <property type="entry name" value="GH26 DOMAIN-CONTAINING PROTEIN-RELATED"/>
    <property type="match status" value="1"/>
</dbReference>
<dbReference type="GO" id="GO:0030245">
    <property type="term" value="P:cellulose catabolic process"/>
    <property type="evidence" value="ECO:0007669"/>
    <property type="project" value="InterPro"/>
</dbReference>
<evidence type="ECO:0000259" key="8">
    <source>
        <dbReference type="PROSITE" id="PS51764"/>
    </source>
</evidence>
<name>A0A087E9I2_9BIFI</name>
<keyword evidence="2 4" id="KW-0378">Hydrolase</keyword>
<dbReference type="InterPro" id="IPR013783">
    <property type="entry name" value="Ig-like_fold"/>
</dbReference>